<evidence type="ECO:0000259" key="1">
    <source>
        <dbReference type="Pfam" id="PF01208"/>
    </source>
</evidence>
<dbReference type="InterPro" id="IPR038071">
    <property type="entry name" value="UROD/MetE-like_sf"/>
</dbReference>
<dbReference type="PANTHER" id="PTHR47099">
    <property type="entry name" value="METHYLCOBAMIDE:COM METHYLTRANSFERASE MTBA"/>
    <property type="match status" value="1"/>
</dbReference>
<evidence type="ECO:0000313" key="2">
    <source>
        <dbReference type="EMBL" id="QNM08175.1"/>
    </source>
</evidence>
<protein>
    <recommendedName>
        <fullName evidence="1">Uroporphyrinogen decarboxylase (URO-D) domain-containing protein</fullName>
    </recommendedName>
</protein>
<dbReference type="InterPro" id="IPR000257">
    <property type="entry name" value="Uroporphyrinogen_deCOase"/>
</dbReference>
<gene>
    <name evidence="2" type="ORF">H9Q79_14980</name>
</gene>
<dbReference type="Pfam" id="PF01208">
    <property type="entry name" value="URO-D"/>
    <property type="match status" value="1"/>
</dbReference>
<feature type="domain" description="Uroporphyrinogen decarboxylase (URO-D)" evidence="1">
    <location>
        <begin position="149"/>
        <end position="328"/>
    </location>
</feature>
<proteinExistence type="predicted"/>
<accession>A0A7G9GBJ3</accession>
<dbReference type="KEGG" id="whj:H9Q79_14980"/>
<dbReference type="PANTHER" id="PTHR47099:SF1">
    <property type="entry name" value="METHYLCOBAMIDE:COM METHYLTRANSFERASE MTBA"/>
    <property type="match status" value="1"/>
</dbReference>
<dbReference type="InterPro" id="IPR052024">
    <property type="entry name" value="Methanogen_methyltrans"/>
</dbReference>
<evidence type="ECO:0000313" key="3">
    <source>
        <dbReference type="Proteomes" id="UP000515860"/>
    </source>
</evidence>
<dbReference type="RefSeq" id="WP_118648603.1">
    <property type="nucleotide sequence ID" value="NZ_CP060635.1"/>
</dbReference>
<organism evidence="2 3">
    <name type="scientific">Wansuia hejianensis</name>
    <dbReference type="NCBI Taxonomy" id="2763667"/>
    <lineage>
        <taxon>Bacteria</taxon>
        <taxon>Bacillati</taxon>
        <taxon>Bacillota</taxon>
        <taxon>Clostridia</taxon>
        <taxon>Lachnospirales</taxon>
        <taxon>Lachnospiraceae</taxon>
        <taxon>Wansuia</taxon>
    </lineage>
</organism>
<name>A0A7G9GBJ3_9FIRM</name>
<dbReference type="GO" id="GO:0004853">
    <property type="term" value="F:uroporphyrinogen decarboxylase activity"/>
    <property type="evidence" value="ECO:0007669"/>
    <property type="project" value="InterPro"/>
</dbReference>
<dbReference type="Proteomes" id="UP000515860">
    <property type="component" value="Chromosome"/>
</dbReference>
<sequence length="370" mass="42060">MYSENEKQKIIDSLKLTPKENFLRLVNGQVPESVPVWNYGVLKDFNNEMCYCNIGPSLFDETHLHAQKGGFVDSWGVEFACNESTNFAPVPAPGSALLTIDDLPHWRDFIKVPQIPDDIDWEIMARKDIAASGINRETTAAMGLIGVMPFQELIAFLGFEDCFMALYEEPEAIHEILQEFINVYLPICEACVKYYQPDAAYLLDDTATSLNPFISMEMYEEFLLPVYQTLSKPFRDAGIPLEFHNCGKCSIFIPHMVELGVKIWDPAQTMNDLDAIRKQYGKDLVIAGGFDWVPPVDTALITREHIDQMVRETVDKYALTGPYMAAMGALGAYGDQEIMRINGMLSEELYFYTRGYYERHPMDRFPEGTV</sequence>
<dbReference type="GO" id="GO:0006779">
    <property type="term" value="P:porphyrin-containing compound biosynthetic process"/>
    <property type="evidence" value="ECO:0007669"/>
    <property type="project" value="InterPro"/>
</dbReference>
<dbReference type="SUPFAM" id="SSF51726">
    <property type="entry name" value="UROD/MetE-like"/>
    <property type="match status" value="1"/>
</dbReference>
<dbReference type="AlphaFoldDB" id="A0A7G9GBJ3"/>
<reference evidence="2 3" key="1">
    <citation type="submission" date="2020-08" db="EMBL/GenBank/DDBJ databases">
        <authorList>
            <person name="Liu C."/>
            <person name="Sun Q."/>
        </authorList>
    </citation>
    <scope>NUCLEOTIDE SEQUENCE [LARGE SCALE GENOMIC DNA]</scope>
    <source>
        <strain evidence="2 3">NSJ-29</strain>
    </source>
</reference>
<keyword evidence="3" id="KW-1185">Reference proteome</keyword>
<dbReference type="EMBL" id="CP060635">
    <property type="protein sequence ID" value="QNM08175.1"/>
    <property type="molecule type" value="Genomic_DNA"/>
</dbReference>
<dbReference type="Gene3D" id="3.20.20.210">
    <property type="match status" value="1"/>
</dbReference>